<dbReference type="RefSeq" id="WP_136958711.1">
    <property type="nucleotide sequence ID" value="NZ_CP039690.1"/>
</dbReference>
<dbReference type="AlphaFoldDB" id="A0A4D7B4W3"/>
<keyword evidence="1" id="KW-1133">Transmembrane helix</keyword>
<gene>
    <name evidence="2" type="ORF">E8M01_02790</name>
</gene>
<feature type="transmembrane region" description="Helical" evidence="1">
    <location>
        <begin position="162"/>
        <end position="185"/>
    </location>
</feature>
<evidence type="ECO:0000313" key="2">
    <source>
        <dbReference type="EMBL" id="QCI63252.1"/>
    </source>
</evidence>
<sequence>MRPYAPVERFALAATPARLALALAAVLAAFLISAFAHAPIEQLLRGGDCSLIDCLRPLRPETRHAGYGAEDFRAFLVQIGALRGRALTALAADLPLIAALGAALLTGAGIATRGLPLAPRTFRLLFLLPVAFVVADLVEDGLLALAYAGLADTSTLVPWASSLKFALIAGSTVSSLLLGMARWALRAPSE</sequence>
<dbReference type="KEGG" id="pstg:E8M01_02790"/>
<dbReference type="Proteomes" id="UP000298781">
    <property type="component" value="Chromosome"/>
</dbReference>
<organism evidence="2 3">
    <name type="scientific">Phreatobacter stygius</name>
    <dbReference type="NCBI Taxonomy" id="1940610"/>
    <lineage>
        <taxon>Bacteria</taxon>
        <taxon>Pseudomonadati</taxon>
        <taxon>Pseudomonadota</taxon>
        <taxon>Alphaproteobacteria</taxon>
        <taxon>Hyphomicrobiales</taxon>
        <taxon>Phreatobacteraceae</taxon>
        <taxon>Phreatobacter</taxon>
    </lineage>
</organism>
<accession>A0A4D7B4W3</accession>
<feature type="transmembrane region" description="Helical" evidence="1">
    <location>
        <begin position="94"/>
        <end position="112"/>
    </location>
</feature>
<keyword evidence="1" id="KW-0812">Transmembrane</keyword>
<dbReference type="EMBL" id="CP039690">
    <property type="protein sequence ID" value="QCI63252.1"/>
    <property type="molecule type" value="Genomic_DNA"/>
</dbReference>
<evidence type="ECO:0000256" key="1">
    <source>
        <dbReference type="SAM" id="Phobius"/>
    </source>
</evidence>
<keyword evidence="3" id="KW-1185">Reference proteome</keyword>
<reference evidence="2 3" key="1">
    <citation type="submission" date="2019-04" db="EMBL/GenBank/DDBJ databases">
        <title>Phreatobacter aquaticus sp. nov.</title>
        <authorList>
            <person name="Choi A."/>
        </authorList>
    </citation>
    <scope>NUCLEOTIDE SEQUENCE [LARGE SCALE GENOMIC DNA]</scope>
    <source>
        <strain evidence="2 3">KCTC 52518</strain>
    </source>
</reference>
<protein>
    <submittedName>
        <fullName evidence="2">Uncharacterized protein</fullName>
    </submittedName>
</protein>
<evidence type="ECO:0000313" key="3">
    <source>
        <dbReference type="Proteomes" id="UP000298781"/>
    </source>
</evidence>
<proteinExistence type="predicted"/>
<keyword evidence="1" id="KW-0472">Membrane</keyword>
<name>A0A4D7B4W3_9HYPH</name>
<dbReference type="OrthoDB" id="8480971at2"/>
<feature type="transmembrane region" description="Helical" evidence="1">
    <location>
        <begin position="124"/>
        <end position="150"/>
    </location>
</feature>